<keyword evidence="3" id="KW-1185">Reference proteome</keyword>
<organism evidence="2 3">
    <name type="scientific">Fusarium torulosum</name>
    <dbReference type="NCBI Taxonomy" id="33205"/>
    <lineage>
        <taxon>Eukaryota</taxon>
        <taxon>Fungi</taxon>
        <taxon>Dikarya</taxon>
        <taxon>Ascomycota</taxon>
        <taxon>Pezizomycotina</taxon>
        <taxon>Sordariomycetes</taxon>
        <taxon>Hypocreomycetidae</taxon>
        <taxon>Hypocreales</taxon>
        <taxon>Nectriaceae</taxon>
        <taxon>Fusarium</taxon>
    </lineage>
</organism>
<evidence type="ECO:0000313" key="3">
    <source>
        <dbReference type="Proteomes" id="UP001187734"/>
    </source>
</evidence>
<proteinExistence type="predicted"/>
<dbReference type="Proteomes" id="UP001187734">
    <property type="component" value="Unassembled WGS sequence"/>
</dbReference>
<evidence type="ECO:0000256" key="1">
    <source>
        <dbReference type="SAM" id="MobiDB-lite"/>
    </source>
</evidence>
<dbReference type="EMBL" id="ONZP01000275">
    <property type="protein sequence ID" value="SPJ79687.1"/>
    <property type="molecule type" value="Genomic_DNA"/>
</dbReference>
<sequence length="347" mass="38096">MSLSEEDQTPTVAGRQQGQCPEARGREAALEYLALGIESQVREARDIAQQEVAASRSLERSVSTQLRRWRTGELPSRTPVPAIGQIRDRDIHGLPFNSISSPRIGGDSVLPRTTVLRLDLHERNDKPRKMTLQESGDRVDSMDLTFSSSPNGSVGSPVSSRTLSARDSPVPWERPDSPIPEEVDIGTVRIGTRRWPFHSDSSFDPSPPEEEYRNSESQSGIGSMTFWNRAYAHACLVTGREHESVRSSSATLVNVSPSPTEEYSSDSETIVAASNASSSTLTSTSLDDAEAETGVVRSVRVTQVGRATMIDMPPVNQNQAWEMEGVPMSSDALIDYLIETLRSPRRD</sequence>
<feature type="region of interest" description="Disordered" evidence="1">
    <location>
        <begin position="126"/>
        <end position="181"/>
    </location>
</feature>
<accession>A0AAE8SKD3</accession>
<feature type="compositionally biased region" description="Polar residues" evidence="1">
    <location>
        <begin position="9"/>
        <end position="19"/>
    </location>
</feature>
<reference evidence="2" key="1">
    <citation type="submission" date="2018-03" db="EMBL/GenBank/DDBJ databases">
        <authorList>
            <person name="Guldener U."/>
        </authorList>
    </citation>
    <scope>NUCLEOTIDE SEQUENCE</scope>
</reference>
<protein>
    <submittedName>
        <fullName evidence="2">Uncharacterized protein</fullName>
    </submittedName>
</protein>
<gene>
    <name evidence="2" type="ORF">FTOL_08078</name>
</gene>
<name>A0AAE8SKD3_9HYPO</name>
<feature type="compositionally biased region" description="Low complexity" evidence="1">
    <location>
        <begin position="147"/>
        <end position="160"/>
    </location>
</feature>
<feature type="region of interest" description="Disordered" evidence="1">
    <location>
        <begin position="1"/>
        <end position="23"/>
    </location>
</feature>
<evidence type="ECO:0000313" key="2">
    <source>
        <dbReference type="EMBL" id="SPJ79687.1"/>
    </source>
</evidence>
<comment type="caution">
    <text evidence="2">The sequence shown here is derived from an EMBL/GenBank/DDBJ whole genome shotgun (WGS) entry which is preliminary data.</text>
</comment>
<dbReference type="AlphaFoldDB" id="A0AAE8SKD3"/>
<feature type="region of interest" description="Disordered" evidence="1">
    <location>
        <begin position="196"/>
        <end position="216"/>
    </location>
</feature>